<protein>
    <recommendedName>
        <fullName evidence="6 16">Phosphatidate cytidylyltransferase</fullName>
        <ecNumber evidence="6 16">2.7.7.41</ecNumber>
    </recommendedName>
</protein>
<keyword evidence="9 16" id="KW-0812">Transmembrane</keyword>
<evidence type="ECO:0000256" key="3">
    <source>
        <dbReference type="ARBA" id="ARBA00005119"/>
    </source>
</evidence>
<dbReference type="EMBL" id="HBEC01033973">
    <property type="protein sequence ID" value="CAD8300871.1"/>
    <property type="molecule type" value="Transcribed_RNA"/>
</dbReference>
<feature type="transmembrane region" description="Helical" evidence="18">
    <location>
        <begin position="171"/>
        <end position="191"/>
    </location>
</feature>
<comment type="catalytic activity">
    <reaction evidence="1 16">
        <text>a 1,2-diacyl-sn-glycero-3-phosphate + CTP + H(+) = a CDP-1,2-diacyl-sn-glycerol + diphosphate</text>
        <dbReference type="Rhea" id="RHEA:16229"/>
        <dbReference type="ChEBI" id="CHEBI:15378"/>
        <dbReference type="ChEBI" id="CHEBI:33019"/>
        <dbReference type="ChEBI" id="CHEBI:37563"/>
        <dbReference type="ChEBI" id="CHEBI:58332"/>
        <dbReference type="ChEBI" id="CHEBI:58608"/>
        <dbReference type="EC" id="2.7.7.41"/>
    </reaction>
</comment>
<evidence type="ECO:0000256" key="14">
    <source>
        <dbReference type="ARBA" id="ARBA00023209"/>
    </source>
</evidence>
<comment type="similarity">
    <text evidence="5 16">Belongs to the CDS family.</text>
</comment>
<dbReference type="GO" id="GO:0004605">
    <property type="term" value="F:phosphatidate cytidylyltransferase activity"/>
    <property type="evidence" value="ECO:0007669"/>
    <property type="project" value="UniProtKB-EC"/>
</dbReference>
<feature type="transmembrane region" description="Helical" evidence="18">
    <location>
        <begin position="110"/>
        <end position="129"/>
    </location>
</feature>
<dbReference type="Pfam" id="PF01148">
    <property type="entry name" value="CTP_transf_1"/>
    <property type="match status" value="1"/>
</dbReference>
<feature type="compositionally biased region" description="Low complexity" evidence="17">
    <location>
        <begin position="18"/>
        <end position="30"/>
    </location>
</feature>
<evidence type="ECO:0000256" key="9">
    <source>
        <dbReference type="ARBA" id="ARBA00022692"/>
    </source>
</evidence>
<dbReference type="InterPro" id="IPR000374">
    <property type="entry name" value="PC_trans"/>
</dbReference>
<comment type="pathway">
    <text evidence="3 16">Phospholipid metabolism; CDP-diacylglycerol biosynthesis; CDP-diacylglycerol from sn-glycerol 3-phosphate: step 3/3.</text>
</comment>
<evidence type="ECO:0000256" key="13">
    <source>
        <dbReference type="ARBA" id="ARBA00023136"/>
    </source>
</evidence>
<evidence type="ECO:0000256" key="2">
    <source>
        <dbReference type="ARBA" id="ARBA00004141"/>
    </source>
</evidence>
<evidence type="ECO:0000313" key="19">
    <source>
        <dbReference type="EMBL" id="CAD8300871.1"/>
    </source>
</evidence>
<keyword evidence="10 16" id="KW-0548">Nucleotidyltransferase</keyword>
<evidence type="ECO:0000256" key="5">
    <source>
        <dbReference type="ARBA" id="ARBA00010185"/>
    </source>
</evidence>
<dbReference type="GO" id="GO:0016024">
    <property type="term" value="P:CDP-diacylglycerol biosynthetic process"/>
    <property type="evidence" value="ECO:0007669"/>
    <property type="project" value="UniProtKB-UniPathway"/>
</dbReference>
<evidence type="ECO:0000256" key="4">
    <source>
        <dbReference type="ARBA" id="ARBA00005189"/>
    </source>
</evidence>
<organism evidence="19">
    <name type="scientific">Chlamydomonas euryale</name>
    <dbReference type="NCBI Taxonomy" id="1486919"/>
    <lineage>
        <taxon>Eukaryota</taxon>
        <taxon>Viridiplantae</taxon>
        <taxon>Chlorophyta</taxon>
        <taxon>core chlorophytes</taxon>
        <taxon>Chlorophyceae</taxon>
        <taxon>CS clade</taxon>
        <taxon>Chlamydomonadales</taxon>
        <taxon>Chlamydomonadaceae</taxon>
        <taxon>Chlamydomonas</taxon>
    </lineage>
</organism>
<dbReference type="PANTHER" id="PTHR13773:SF8">
    <property type="entry name" value="PHOSPHATIDATE CYTIDYLYLTRANSFERASE, PHOTORECEPTOR-SPECIFIC"/>
    <property type="match status" value="1"/>
</dbReference>
<feature type="compositionally biased region" description="Gly residues" evidence="17">
    <location>
        <begin position="56"/>
        <end position="69"/>
    </location>
</feature>
<name>A0A7R9VQ25_9CHLO</name>
<keyword evidence="11 18" id="KW-1133">Transmembrane helix</keyword>
<dbReference type="GO" id="GO:0005789">
    <property type="term" value="C:endoplasmic reticulum membrane"/>
    <property type="evidence" value="ECO:0007669"/>
    <property type="project" value="TreeGrafter"/>
</dbReference>
<evidence type="ECO:0000256" key="12">
    <source>
        <dbReference type="ARBA" id="ARBA00023098"/>
    </source>
</evidence>
<evidence type="ECO:0000256" key="16">
    <source>
        <dbReference type="RuleBase" id="RU003938"/>
    </source>
</evidence>
<keyword evidence="13 18" id="KW-0472">Membrane</keyword>
<evidence type="ECO:0000256" key="15">
    <source>
        <dbReference type="ARBA" id="ARBA00023264"/>
    </source>
</evidence>
<evidence type="ECO:0000256" key="7">
    <source>
        <dbReference type="ARBA" id="ARBA00022516"/>
    </source>
</evidence>
<evidence type="ECO:0000256" key="8">
    <source>
        <dbReference type="ARBA" id="ARBA00022679"/>
    </source>
</evidence>
<keyword evidence="12" id="KW-0443">Lipid metabolism</keyword>
<feature type="transmembrane region" description="Helical" evidence="18">
    <location>
        <begin position="242"/>
        <end position="261"/>
    </location>
</feature>
<dbReference type="PROSITE" id="PS01315">
    <property type="entry name" value="CDS"/>
    <property type="match status" value="1"/>
</dbReference>
<keyword evidence="15" id="KW-1208">Phospholipid metabolism</keyword>
<evidence type="ECO:0000256" key="1">
    <source>
        <dbReference type="ARBA" id="ARBA00001698"/>
    </source>
</evidence>
<proteinExistence type="inferred from homology"/>
<keyword evidence="14" id="KW-0594">Phospholipid biosynthesis</keyword>
<dbReference type="InterPro" id="IPR016720">
    <property type="entry name" value="PC_Trfase_euk"/>
</dbReference>
<feature type="region of interest" description="Disordered" evidence="17">
    <location>
        <begin position="1"/>
        <end position="100"/>
    </location>
</feature>
<comment type="pathway">
    <text evidence="4">Lipid metabolism.</text>
</comment>
<evidence type="ECO:0000256" key="17">
    <source>
        <dbReference type="SAM" id="MobiDB-lite"/>
    </source>
</evidence>
<accession>A0A7R9VQ25</accession>
<feature type="transmembrane region" description="Helical" evidence="18">
    <location>
        <begin position="304"/>
        <end position="322"/>
    </location>
</feature>
<dbReference type="PANTHER" id="PTHR13773">
    <property type="entry name" value="PHOSPHATIDATE CYTIDYLYLTRANSFERASE"/>
    <property type="match status" value="1"/>
</dbReference>
<evidence type="ECO:0000256" key="11">
    <source>
        <dbReference type="ARBA" id="ARBA00022989"/>
    </source>
</evidence>
<keyword evidence="7" id="KW-0444">Lipid biosynthesis</keyword>
<gene>
    <name evidence="19" type="ORF">CEUR00632_LOCUS15776</name>
</gene>
<dbReference type="AlphaFoldDB" id="A0A7R9VQ25"/>
<sequence>MATRRHRATASGKGGAGRARTARSADSAADVVTEEDKSRFLREWLSPSDGDDDDSGGGAAGRCGGGEGGSHSMRRLRLGGSGSGGGATDDEAAARAAKMREDPAKRMKAFRTRTFSTVVLIGGFFWVVWAGHVPLMLFVLMLQILIVREAFGLGRMAQEDVKLPWFRAQQWYFFAVTAFYLYLSFISRNLLVEATEKKVLLKALSWVVKRHLMISFFAYCGGFVMFVLSLKRGMYMYQFAQYAWTHMIILMVIMPTSFFVSNMFQGIIWYLLPALMIITNDICAYLAGFFFGRTPLIKLSPKKTWEGFAGGALGTALVAFYASRWLARSQWLTCPRTDLSLGTLHCSPSRIFQDHRFTMRELAVEMPGPLEELLTVLHWVLPEKQWQWLESRTLVLMPMQLHALVMSVFASLIAPFGGFFASGFKRAFRLKDFGDTIPGHGGITDRFDCQVLMAVFSYLYYWNYICASMRSVTDVLADVEQLSGEQRVELLLRLHTLLVGTGLLPEGSTPKGVPENVVL</sequence>
<feature type="transmembrane region" description="Helical" evidence="18">
    <location>
        <begin position="401"/>
        <end position="421"/>
    </location>
</feature>
<comment type="subcellular location">
    <subcellularLocation>
        <location evidence="2">Membrane</location>
        <topology evidence="2">Multi-pass membrane protein</topology>
    </subcellularLocation>
</comment>
<evidence type="ECO:0000256" key="10">
    <source>
        <dbReference type="ARBA" id="ARBA00022695"/>
    </source>
</evidence>
<feature type="transmembrane region" description="Helical" evidence="18">
    <location>
        <begin position="211"/>
        <end position="230"/>
    </location>
</feature>
<evidence type="ECO:0000256" key="18">
    <source>
        <dbReference type="SAM" id="Phobius"/>
    </source>
</evidence>
<dbReference type="UniPathway" id="UPA00557">
    <property type="reaction ID" value="UER00614"/>
</dbReference>
<reference evidence="19" key="1">
    <citation type="submission" date="2021-01" db="EMBL/GenBank/DDBJ databases">
        <authorList>
            <person name="Corre E."/>
            <person name="Pelletier E."/>
            <person name="Niang G."/>
            <person name="Scheremetjew M."/>
            <person name="Finn R."/>
            <person name="Kale V."/>
            <person name="Holt S."/>
            <person name="Cochrane G."/>
            <person name="Meng A."/>
            <person name="Brown T."/>
            <person name="Cohen L."/>
        </authorList>
    </citation>
    <scope>NUCLEOTIDE SEQUENCE</scope>
    <source>
        <strain evidence="19">CCMP219</strain>
    </source>
</reference>
<keyword evidence="8 16" id="KW-0808">Transferase</keyword>
<evidence type="ECO:0000256" key="6">
    <source>
        <dbReference type="ARBA" id="ARBA00012487"/>
    </source>
</evidence>
<dbReference type="EC" id="2.7.7.41" evidence="6 16"/>
<feature type="transmembrane region" description="Helical" evidence="18">
    <location>
        <begin position="267"/>
        <end position="292"/>
    </location>
</feature>